<dbReference type="AlphaFoldDB" id="A0A0P6WMX6"/>
<evidence type="ECO:0000313" key="3">
    <source>
        <dbReference type="Proteomes" id="UP000050430"/>
    </source>
</evidence>
<accession>A0A0P6WMX6</accession>
<dbReference type="STRING" id="229920.ADM99_11535"/>
<evidence type="ECO:0000313" key="2">
    <source>
        <dbReference type="EMBL" id="KPL71323.1"/>
    </source>
</evidence>
<keyword evidence="1" id="KW-0472">Membrane</keyword>
<comment type="caution">
    <text evidence="2">The sequence shown here is derived from an EMBL/GenBank/DDBJ whole genome shotgun (WGS) entry which is preliminary data.</text>
</comment>
<organism evidence="2 3">
    <name type="scientific">Leptolinea tardivitalis</name>
    <dbReference type="NCBI Taxonomy" id="229920"/>
    <lineage>
        <taxon>Bacteria</taxon>
        <taxon>Bacillati</taxon>
        <taxon>Chloroflexota</taxon>
        <taxon>Anaerolineae</taxon>
        <taxon>Anaerolineales</taxon>
        <taxon>Anaerolineaceae</taxon>
        <taxon>Leptolinea</taxon>
    </lineage>
</organism>
<reference evidence="2 3" key="1">
    <citation type="submission" date="2015-07" db="EMBL/GenBank/DDBJ databases">
        <title>Genome sequence of Leptolinea tardivitalis DSM 16556.</title>
        <authorList>
            <person name="Hemp J."/>
            <person name="Ward L.M."/>
            <person name="Pace L.A."/>
            <person name="Fischer W.W."/>
        </authorList>
    </citation>
    <scope>NUCLEOTIDE SEQUENCE [LARGE SCALE GENOMIC DNA]</scope>
    <source>
        <strain evidence="2 3">YMTK-2</strain>
    </source>
</reference>
<name>A0A0P6WMX6_9CHLR</name>
<sequence length="252" mass="28378">MQCSPPETDEIKNGGFLNKSTEMLKKGFLKPTIWVFVAIFLVTVIIGYWLGTTLVISQNANKTIFPKTMDKSEARVITLLEVTDLTDDQPQLLSIWFVYLTPGSQPRLGFTPIASPALVDNPNNHLLKEFSLDKDRNPSADFINSLRKFHIKSNGYVVLDQMGAAAFINWFSGKDINQHLALENHSMTEYGQILRGMCNTFPQISEKGISEFPWSRFLPDHINVSLPMSQVMDNINFLTTAIPPQCEMVPLP</sequence>
<evidence type="ECO:0000256" key="1">
    <source>
        <dbReference type="SAM" id="Phobius"/>
    </source>
</evidence>
<keyword evidence="1" id="KW-1133">Transmembrane helix</keyword>
<proteinExistence type="predicted"/>
<dbReference type="EMBL" id="LGCK01000011">
    <property type="protein sequence ID" value="KPL71323.1"/>
    <property type="molecule type" value="Genomic_DNA"/>
</dbReference>
<keyword evidence="1" id="KW-0812">Transmembrane</keyword>
<keyword evidence="3" id="KW-1185">Reference proteome</keyword>
<protein>
    <submittedName>
        <fullName evidence="2">Uncharacterized protein</fullName>
    </submittedName>
</protein>
<feature type="transmembrane region" description="Helical" evidence="1">
    <location>
        <begin position="33"/>
        <end position="51"/>
    </location>
</feature>
<dbReference type="Proteomes" id="UP000050430">
    <property type="component" value="Unassembled WGS sequence"/>
</dbReference>
<gene>
    <name evidence="2" type="ORF">ADM99_11535</name>
</gene>